<evidence type="ECO:0000313" key="7">
    <source>
        <dbReference type="EMBL" id="SHK56900.1"/>
    </source>
</evidence>
<dbReference type="OrthoDB" id="9779930at2"/>
<evidence type="ECO:0000256" key="5">
    <source>
        <dbReference type="ARBA" id="ARBA00023172"/>
    </source>
</evidence>
<feature type="non-terminal residue" evidence="7">
    <location>
        <position position="1"/>
    </location>
</feature>
<evidence type="ECO:0000256" key="1">
    <source>
        <dbReference type="ARBA" id="ARBA00002190"/>
    </source>
</evidence>
<sequence length="94" mass="11406">SSWEMNWDVLSPFFKFPSEIRSIMYTTNPIESLYRQFRKVTKTKTIFPSKEALEKILYLASQNITKKWTRRYGKWDIALNQLMIFFEGRIQPYL</sequence>
<evidence type="ECO:0000256" key="6">
    <source>
        <dbReference type="RuleBase" id="RU365089"/>
    </source>
</evidence>
<dbReference type="STRING" id="1121301.SAMN02745912_03703"/>
<keyword evidence="6" id="KW-0814">Transposable element</keyword>
<dbReference type="GO" id="GO:0004803">
    <property type="term" value="F:transposase activity"/>
    <property type="evidence" value="ECO:0007669"/>
    <property type="project" value="UniProtKB-UniRule"/>
</dbReference>
<dbReference type="PANTHER" id="PTHR33217">
    <property type="entry name" value="TRANSPOSASE FOR INSERTION SEQUENCE ELEMENT IS1081"/>
    <property type="match status" value="1"/>
</dbReference>
<dbReference type="AlphaFoldDB" id="A0A1M6TIZ4"/>
<dbReference type="Pfam" id="PF00872">
    <property type="entry name" value="Transposase_mut"/>
    <property type="match status" value="1"/>
</dbReference>
<evidence type="ECO:0000256" key="3">
    <source>
        <dbReference type="ARBA" id="ARBA00022578"/>
    </source>
</evidence>
<evidence type="ECO:0000313" key="8">
    <source>
        <dbReference type="Proteomes" id="UP000184465"/>
    </source>
</evidence>
<dbReference type="InterPro" id="IPR001207">
    <property type="entry name" value="Transposase_mutator"/>
</dbReference>
<keyword evidence="3 6" id="KW-0815">Transposition</keyword>
<organism evidence="7 8">
    <name type="scientific">Paramaledivibacter caminithermalis (strain DSM 15212 / CIP 107654 / DViRD3)</name>
    <name type="common">Clostridium caminithermale</name>
    <dbReference type="NCBI Taxonomy" id="1121301"/>
    <lineage>
        <taxon>Bacteria</taxon>
        <taxon>Bacillati</taxon>
        <taxon>Bacillota</taxon>
        <taxon>Clostridia</taxon>
        <taxon>Peptostreptococcales</taxon>
        <taxon>Caminicellaceae</taxon>
        <taxon>Paramaledivibacter</taxon>
    </lineage>
</organism>
<dbReference type="RefSeq" id="WP_131821354.1">
    <property type="nucleotide sequence ID" value="NZ_FRAG01000093.1"/>
</dbReference>
<comment type="function">
    <text evidence="1 6">Required for the transposition of the insertion element.</text>
</comment>
<keyword evidence="5 6" id="KW-0233">DNA recombination</keyword>
<evidence type="ECO:0000256" key="4">
    <source>
        <dbReference type="ARBA" id="ARBA00023125"/>
    </source>
</evidence>
<dbReference type="GO" id="GO:0003677">
    <property type="term" value="F:DNA binding"/>
    <property type="evidence" value="ECO:0007669"/>
    <property type="project" value="UniProtKB-UniRule"/>
</dbReference>
<evidence type="ECO:0000256" key="2">
    <source>
        <dbReference type="ARBA" id="ARBA00010961"/>
    </source>
</evidence>
<accession>A0A1M6TIZ4</accession>
<name>A0A1M6TIZ4_PARC5</name>
<comment type="similarity">
    <text evidence="2 6">Belongs to the transposase mutator family.</text>
</comment>
<dbReference type="PANTHER" id="PTHR33217:SF8">
    <property type="entry name" value="MUTATOR FAMILY TRANSPOSASE"/>
    <property type="match status" value="1"/>
</dbReference>
<reference evidence="7 8" key="1">
    <citation type="submission" date="2016-11" db="EMBL/GenBank/DDBJ databases">
        <authorList>
            <person name="Jaros S."/>
            <person name="Januszkiewicz K."/>
            <person name="Wedrychowicz H."/>
        </authorList>
    </citation>
    <scope>NUCLEOTIDE SEQUENCE [LARGE SCALE GENOMIC DNA]</scope>
    <source>
        <strain evidence="7 8">DSM 15212</strain>
    </source>
</reference>
<dbReference type="EMBL" id="FRAG01000093">
    <property type="protein sequence ID" value="SHK56900.1"/>
    <property type="molecule type" value="Genomic_DNA"/>
</dbReference>
<keyword evidence="8" id="KW-1185">Reference proteome</keyword>
<keyword evidence="4 6" id="KW-0238">DNA-binding</keyword>
<dbReference type="GO" id="GO:0006313">
    <property type="term" value="P:DNA transposition"/>
    <property type="evidence" value="ECO:0007669"/>
    <property type="project" value="UniProtKB-UniRule"/>
</dbReference>
<dbReference type="Proteomes" id="UP000184465">
    <property type="component" value="Unassembled WGS sequence"/>
</dbReference>
<proteinExistence type="inferred from homology"/>
<protein>
    <recommendedName>
        <fullName evidence="6">Mutator family transposase</fullName>
    </recommendedName>
</protein>
<gene>
    <name evidence="7" type="ORF">SAMN02745912_03703</name>
</gene>